<proteinExistence type="predicted"/>
<dbReference type="EMBL" id="JBJQOH010000006">
    <property type="protein sequence ID" value="KAL3685730.1"/>
    <property type="molecule type" value="Genomic_DNA"/>
</dbReference>
<keyword evidence="2" id="KW-1185">Reference proteome</keyword>
<name>A0ABD3H5Z4_9MARC</name>
<dbReference type="AlphaFoldDB" id="A0ABD3H5Z4"/>
<sequence>MSKKELSKRKQQAQKAVPGVFIPKASNSSYVTQGIATALFSAMLFGEPSDFAPYIGKKLFAAVRKYQDPKSVNARNNNKLAFDMMPVLLAIVPEVWPGAIVAEDVHPLKVLDSDALAIFKADSSILGEYEEVGPHVQGKFLERFTQWSDFERGKLSAAS</sequence>
<evidence type="ECO:0000313" key="2">
    <source>
        <dbReference type="Proteomes" id="UP001633002"/>
    </source>
</evidence>
<evidence type="ECO:0000313" key="1">
    <source>
        <dbReference type="EMBL" id="KAL3685730.1"/>
    </source>
</evidence>
<reference evidence="1 2" key="1">
    <citation type="submission" date="2024-09" db="EMBL/GenBank/DDBJ databases">
        <title>Chromosome-scale assembly of Riccia sorocarpa.</title>
        <authorList>
            <person name="Paukszto L."/>
        </authorList>
    </citation>
    <scope>NUCLEOTIDE SEQUENCE [LARGE SCALE GENOMIC DNA]</scope>
    <source>
        <strain evidence="1">LP-2024</strain>
        <tissue evidence="1">Aerial parts of the thallus</tissue>
    </source>
</reference>
<accession>A0ABD3H5Z4</accession>
<comment type="caution">
    <text evidence="1">The sequence shown here is derived from an EMBL/GenBank/DDBJ whole genome shotgun (WGS) entry which is preliminary data.</text>
</comment>
<organism evidence="1 2">
    <name type="scientific">Riccia sorocarpa</name>
    <dbReference type="NCBI Taxonomy" id="122646"/>
    <lineage>
        <taxon>Eukaryota</taxon>
        <taxon>Viridiplantae</taxon>
        <taxon>Streptophyta</taxon>
        <taxon>Embryophyta</taxon>
        <taxon>Marchantiophyta</taxon>
        <taxon>Marchantiopsida</taxon>
        <taxon>Marchantiidae</taxon>
        <taxon>Marchantiales</taxon>
        <taxon>Ricciaceae</taxon>
        <taxon>Riccia</taxon>
    </lineage>
</organism>
<protein>
    <submittedName>
        <fullName evidence="1">Uncharacterized protein</fullName>
    </submittedName>
</protein>
<dbReference type="Proteomes" id="UP001633002">
    <property type="component" value="Unassembled WGS sequence"/>
</dbReference>
<gene>
    <name evidence="1" type="ORF">R1sor_003752</name>
</gene>